<dbReference type="EMBL" id="CAJPEX010001650">
    <property type="protein sequence ID" value="CAG0919624.1"/>
    <property type="molecule type" value="Genomic_DNA"/>
</dbReference>
<reference evidence="8" key="1">
    <citation type="submission" date="2020-11" db="EMBL/GenBank/DDBJ databases">
        <authorList>
            <person name="Tran Van P."/>
        </authorList>
    </citation>
    <scope>NUCLEOTIDE SEQUENCE</scope>
</reference>
<evidence type="ECO:0000256" key="6">
    <source>
        <dbReference type="SAM" id="MobiDB-lite"/>
    </source>
</evidence>
<dbReference type="InterPro" id="IPR001898">
    <property type="entry name" value="SLC13A/DASS"/>
</dbReference>
<evidence type="ECO:0000256" key="2">
    <source>
        <dbReference type="ARBA" id="ARBA00006772"/>
    </source>
</evidence>
<dbReference type="GO" id="GO:0015137">
    <property type="term" value="F:citrate transmembrane transporter activity"/>
    <property type="evidence" value="ECO:0007669"/>
    <property type="project" value="TreeGrafter"/>
</dbReference>
<evidence type="ECO:0008006" key="10">
    <source>
        <dbReference type="Google" id="ProtNLM"/>
    </source>
</evidence>
<dbReference type="PANTHER" id="PTHR10283:SF82">
    <property type="entry name" value="SOLUTE CARRIER FAMILY 13 MEMBER 2"/>
    <property type="match status" value="1"/>
</dbReference>
<organism evidence="8">
    <name type="scientific">Notodromas monacha</name>
    <dbReference type="NCBI Taxonomy" id="399045"/>
    <lineage>
        <taxon>Eukaryota</taxon>
        <taxon>Metazoa</taxon>
        <taxon>Ecdysozoa</taxon>
        <taxon>Arthropoda</taxon>
        <taxon>Crustacea</taxon>
        <taxon>Oligostraca</taxon>
        <taxon>Ostracoda</taxon>
        <taxon>Podocopa</taxon>
        <taxon>Podocopida</taxon>
        <taxon>Cypridocopina</taxon>
        <taxon>Cypridoidea</taxon>
        <taxon>Cyprididae</taxon>
        <taxon>Notodromas</taxon>
    </lineage>
</organism>
<protein>
    <recommendedName>
        <fullName evidence="10">Solute carrier family 13 member 2</fullName>
    </recommendedName>
</protein>
<comment type="subcellular location">
    <subcellularLocation>
        <location evidence="1">Membrane</location>
        <topology evidence="1">Multi-pass membrane protein</topology>
    </subcellularLocation>
</comment>
<feature type="transmembrane region" description="Helical" evidence="7">
    <location>
        <begin position="48"/>
        <end position="74"/>
    </location>
</feature>
<proteinExistence type="inferred from homology"/>
<evidence type="ECO:0000256" key="7">
    <source>
        <dbReference type="SAM" id="Phobius"/>
    </source>
</evidence>
<evidence type="ECO:0000313" key="8">
    <source>
        <dbReference type="EMBL" id="CAD7279472.1"/>
    </source>
</evidence>
<evidence type="ECO:0000256" key="5">
    <source>
        <dbReference type="ARBA" id="ARBA00023136"/>
    </source>
</evidence>
<feature type="transmembrane region" description="Helical" evidence="7">
    <location>
        <begin position="18"/>
        <end position="36"/>
    </location>
</feature>
<dbReference type="OrthoDB" id="6493944at2759"/>
<accession>A0A7R9BQK1</accession>
<dbReference type="AlphaFoldDB" id="A0A7R9BQK1"/>
<keyword evidence="5 7" id="KW-0472">Membrane</keyword>
<name>A0A7R9BQK1_9CRUS</name>
<feature type="region of interest" description="Disordered" evidence="6">
    <location>
        <begin position="184"/>
        <end position="230"/>
    </location>
</feature>
<feature type="compositionally biased region" description="Low complexity" evidence="6">
    <location>
        <begin position="217"/>
        <end position="230"/>
    </location>
</feature>
<evidence type="ECO:0000256" key="1">
    <source>
        <dbReference type="ARBA" id="ARBA00004141"/>
    </source>
</evidence>
<evidence type="ECO:0000313" key="9">
    <source>
        <dbReference type="Proteomes" id="UP000678499"/>
    </source>
</evidence>
<comment type="similarity">
    <text evidence="2">Belongs to the SLC13A/DASS transporter (TC 2.A.47) family. NADC subfamily.</text>
</comment>
<feature type="compositionally biased region" description="Basic and acidic residues" evidence="6">
    <location>
        <begin position="184"/>
        <end position="203"/>
    </location>
</feature>
<dbReference type="GO" id="GO:0005886">
    <property type="term" value="C:plasma membrane"/>
    <property type="evidence" value="ECO:0007669"/>
    <property type="project" value="TreeGrafter"/>
</dbReference>
<sequence>MSMAPGKDNFLNLNILPYWRSFVAVGVPLILLPVLSGSWHEEHTRCGYIVIIMATYWMTEAVPLAITALIPVVLFPLLGVLSTDQICEVYLKETNMMFIGGLIVAIAVEHCNLHKRIALFVLLHVGSSQRWLMMGFMMTTMFLSMWISNTATTAMMVPIAEAVLFELYKKRDVIDDQLELAEVVPKEPENNDVDHHDKTKPMDDERDVIGAPADGEASFSRKSSTRASSSRAAYLRDNGFSVIHTDQRHMTAAAAAVDPTDPTVHRRSSVYHGSESAAASRMGARMGAYQHHRGMTLISIAYASNIGGTGFLTGSGPNLVLKSMLTK</sequence>
<dbReference type="Pfam" id="PF00939">
    <property type="entry name" value="Na_sulph_symp"/>
    <property type="match status" value="1"/>
</dbReference>
<dbReference type="Proteomes" id="UP000678499">
    <property type="component" value="Unassembled WGS sequence"/>
</dbReference>
<dbReference type="PANTHER" id="PTHR10283">
    <property type="entry name" value="SOLUTE CARRIER FAMILY 13 MEMBER"/>
    <property type="match status" value="1"/>
</dbReference>
<keyword evidence="3 7" id="KW-0812">Transmembrane</keyword>
<keyword evidence="9" id="KW-1185">Reference proteome</keyword>
<evidence type="ECO:0000256" key="4">
    <source>
        <dbReference type="ARBA" id="ARBA00022989"/>
    </source>
</evidence>
<dbReference type="GO" id="GO:0015141">
    <property type="term" value="F:succinate transmembrane transporter activity"/>
    <property type="evidence" value="ECO:0007669"/>
    <property type="project" value="TreeGrafter"/>
</dbReference>
<evidence type="ECO:0000256" key="3">
    <source>
        <dbReference type="ARBA" id="ARBA00022692"/>
    </source>
</evidence>
<keyword evidence="4 7" id="KW-1133">Transmembrane helix</keyword>
<gene>
    <name evidence="8" type="ORF">NMOB1V02_LOCUS7144</name>
</gene>
<dbReference type="EMBL" id="OA883687">
    <property type="protein sequence ID" value="CAD7279472.1"/>
    <property type="molecule type" value="Genomic_DNA"/>
</dbReference>